<evidence type="ECO:0000313" key="2">
    <source>
        <dbReference type="EMBL" id="CAH1993743.1"/>
    </source>
</evidence>
<organism evidence="2 3">
    <name type="scientific">Acanthoscelides obtectus</name>
    <name type="common">Bean weevil</name>
    <name type="synonym">Bruchus obtectus</name>
    <dbReference type="NCBI Taxonomy" id="200917"/>
    <lineage>
        <taxon>Eukaryota</taxon>
        <taxon>Metazoa</taxon>
        <taxon>Ecdysozoa</taxon>
        <taxon>Arthropoda</taxon>
        <taxon>Hexapoda</taxon>
        <taxon>Insecta</taxon>
        <taxon>Pterygota</taxon>
        <taxon>Neoptera</taxon>
        <taxon>Endopterygota</taxon>
        <taxon>Coleoptera</taxon>
        <taxon>Polyphaga</taxon>
        <taxon>Cucujiformia</taxon>
        <taxon>Chrysomeloidea</taxon>
        <taxon>Chrysomelidae</taxon>
        <taxon>Bruchinae</taxon>
        <taxon>Bruchini</taxon>
        <taxon>Acanthoscelides</taxon>
    </lineage>
</organism>
<proteinExistence type="predicted"/>
<feature type="region of interest" description="Disordered" evidence="1">
    <location>
        <begin position="72"/>
        <end position="115"/>
    </location>
</feature>
<protein>
    <submittedName>
        <fullName evidence="2">Uncharacterized protein</fullName>
    </submittedName>
</protein>
<feature type="compositionally biased region" description="Low complexity" evidence="1">
    <location>
        <begin position="76"/>
        <end position="91"/>
    </location>
</feature>
<name>A0A9P0LHX4_ACAOB</name>
<dbReference type="Proteomes" id="UP001152888">
    <property type="component" value="Unassembled WGS sequence"/>
</dbReference>
<evidence type="ECO:0000256" key="1">
    <source>
        <dbReference type="SAM" id="MobiDB-lite"/>
    </source>
</evidence>
<feature type="region of interest" description="Disordered" evidence="1">
    <location>
        <begin position="153"/>
        <end position="179"/>
    </location>
</feature>
<feature type="compositionally biased region" description="Polar residues" evidence="1">
    <location>
        <begin position="315"/>
        <end position="326"/>
    </location>
</feature>
<keyword evidence="3" id="KW-1185">Reference proteome</keyword>
<evidence type="ECO:0000313" key="3">
    <source>
        <dbReference type="Proteomes" id="UP001152888"/>
    </source>
</evidence>
<gene>
    <name evidence="2" type="ORF">ACAOBT_LOCUS21702</name>
</gene>
<comment type="caution">
    <text evidence="2">The sequence shown here is derived from an EMBL/GenBank/DDBJ whole genome shotgun (WGS) entry which is preliminary data.</text>
</comment>
<reference evidence="2" key="1">
    <citation type="submission" date="2022-03" db="EMBL/GenBank/DDBJ databases">
        <authorList>
            <person name="Sayadi A."/>
        </authorList>
    </citation>
    <scope>NUCLEOTIDE SEQUENCE</scope>
</reference>
<accession>A0A9P0LHX4</accession>
<dbReference type="AlphaFoldDB" id="A0A9P0LHX4"/>
<feature type="compositionally biased region" description="Low complexity" evidence="1">
    <location>
        <begin position="336"/>
        <end position="346"/>
    </location>
</feature>
<sequence>MLRFMRKSEPPDGGGAMTAMANHSTEHTVTDDPLAAIGPHHRIYSVSRSVWLPRVELRDKDSARVNPLFLDAHAATQPSSPSPKSRQRTPPSNSPQPREKSGSSSGYGGSGDGPLDLIYQHQDHLKLMEDVAGVLLEQNPAFVKTIKVAPCNGTKPNKPVPSQSSSSGGGTLTTIPEGKVDSPIPKPIWPMRDKRLLVTNYDSLVDDALLLYTSMTYTPEKIKSLETYIDMSVKDLLLELLHGINETLEGKNDTPPEDMLKIINDRIRTKLEGIKASTDEEMKRLCVNLSNCTRKNSVLRALSNSSSSGNSSKSTDWSGRVRTSSSETEDIYQVPSGSSSSGFSSESAKELSPAGIPRTVFVHDDLSAMGGAMSQGARNTLMGANGAAVAAQQPSAAPKKSLLRAVDDEKPSVWEQYYGVRATAAGGHIRNGGVVKPTDVPLFVSTFLDYYVKFLVGRVRERDRQSYTNMADKSILFGFHNLIFDISYMCLIMTCIQVEGAYKFTHFLQDNEQC</sequence>
<feature type="region of interest" description="Disordered" evidence="1">
    <location>
        <begin position="302"/>
        <end position="351"/>
    </location>
</feature>
<dbReference type="OrthoDB" id="8196393at2759"/>
<feature type="compositionally biased region" description="Low complexity" evidence="1">
    <location>
        <begin position="303"/>
        <end position="314"/>
    </location>
</feature>
<dbReference type="EMBL" id="CAKOFQ010007183">
    <property type="protein sequence ID" value="CAH1993743.1"/>
    <property type="molecule type" value="Genomic_DNA"/>
</dbReference>